<gene>
    <name evidence="3" type="ORF">HRI_002787400</name>
</gene>
<dbReference type="Proteomes" id="UP001165190">
    <property type="component" value="Unassembled WGS sequence"/>
</dbReference>
<evidence type="ECO:0000313" key="4">
    <source>
        <dbReference type="Proteomes" id="UP001165190"/>
    </source>
</evidence>
<accession>A0A9W7I9U5</accession>
<evidence type="ECO:0000256" key="1">
    <source>
        <dbReference type="SAM" id="MobiDB-lite"/>
    </source>
</evidence>
<keyword evidence="4" id="KW-1185">Reference proteome</keyword>
<sequence>MVQNNLNLAGAFLLVLLLSYGVTIGQGIRVLKTGKLDDPGNHATKMMNGHKRNILEDESAGVVHNAYRTNDVRPTPHGHSPGAGHSTGPAANN</sequence>
<dbReference type="OrthoDB" id="942634at2759"/>
<organism evidence="3 4">
    <name type="scientific">Hibiscus trionum</name>
    <name type="common">Flower of an hour</name>
    <dbReference type="NCBI Taxonomy" id="183268"/>
    <lineage>
        <taxon>Eukaryota</taxon>
        <taxon>Viridiplantae</taxon>
        <taxon>Streptophyta</taxon>
        <taxon>Embryophyta</taxon>
        <taxon>Tracheophyta</taxon>
        <taxon>Spermatophyta</taxon>
        <taxon>Magnoliopsida</taxon>
        <taxon>eudicotyledons</taxon>
        <taxon>Gunneridae</taxon>
        <taxon>Pentapetalae</taxon>
        <taxon>rosids</taxon>
        <taxon>malvids</taxon>
        <taxon>Malvales</taxon>
        <taxon>Malvaceae</taxon>
        <taxon>Malvoideae</taxon>
        <taxon>Hibiscus</taxon>
    </lineage>
</organism>
<comment type="caution">
    <text evidence="3">The sequence shown here is derived from an EMBL/GenBank/DDBJ whole genome shotgun (WGS) entry which is preliminary data.</text>
</comment>
<reference evidence="3" key="1">
    <citation type="submission" date="2023-05" db="EMBL/GenBank/DDBJ databases">
        <title>Genome and transcriptome analyses reveal genes involved in the formation of fine ridges on petal epidermal cells in Hibiscus trionum.</title>
        <authorList>
            <person name="Koshimizu S."/>
            <person name="Masuda S."/>
            <person name="Ishii T."/>
            <person name="Shirasu K."/>
            <person name="Hoshino A."/>
            <person name="Arita M."/>
        </authorList>
    </citation>
    <scope>NUCLEOTIDE SEQUENCE</scope>
    <source>
        <strain evidence="3">Hamamatsu line</strain>
    </source>
</reference>
<evidence type="ECO:0000313" key="3">
    <source>
        <dbReference type="EMBL" id="GMI91181.1"/>
    </source>
</evidence>
<name>A0A9W7I9U5_HIBTR</name>
<protein>
    <submittedName>
        <fullName evidence="3">Uncharacterized protein</fullName>
    </submittedName>
</protein>
<keyword evidence="2" id="KW-0732">Signal</keyword>
<feature type="region of interest" description="Disordered" evidence="1">
    <location>
        <begin position="68"/>
        <end position="93"/>
    </location>
</feature>
<feature type="chain" id="PRO_5040868734" evidence="2">
    <location>
        <begin position="26"/>
        <end position="93"/>
    </location>
</feature>
<proteinExistence type="predicted"/>
<feature type="signal peptide" evidence="2">
    <location>
        <begin position="1"/>
        <end position="25"/>
    </location>
</feature>
<evidence type="ECO:0000256" key="2">
    <source>
        <dbReference type="SAM" id="SignalP"/>
    </source>
</evidence>
<dbReference type="EMBL" id="BSYR01000024">
    <property type="protein sequence ID" value="GMI91181.1"/>
    <property type="molecule type" value="Genomic_DNA"/>
</dbReference>
<dbReference type="AlphaFoldDB" id="A0A9W7I9U5"/>